<dbReference type="Gene3D" id="2.160.20.10">
    <property type="entry name" value="Single-stranded right-handed beta-helix, Pectin lyase-like"/>
    <property type="match status" value="1"/>
</dbReference>
<dbReference type="InterPro" id="IPR051801">
    <property type="entry name" value="GH28_Enzymes"/>
</dbReference>
<evidence type="ECO:0000256" key="2">
    <source>
        <dbReference type="ARBA" id="ARBA00022512"/>
    </source>
</evidence>
<dbReference type="SUPFAM" id="SSF51126">
    <property type="entry name" value="Pectin lyase-like"/>
    <property type="match status" value="1"/>
</dbReference>
<gene>
    <name evidence="4" type="ORF">L195_g052644</name>
</gene>
<feature type="domain" description="Rhamnogalacturonase A/B/Epimerase-like pectate lyase" evidence="3">
    <location>
        <begin position="33"/>
        <end position="76"/>
    </location>
</feature>
<dbReference type="InterPro" id="IPR024535">
    <property type="entry name" value="RHGA/B-epi-like_pectate_lyase"/>
</dbReference>
<dbReference type="InterPro" id="IPR012334">
    <property type="entry name" value="Pectin_lyas_fold"/>
</dbReference>
<evidence type="ECO:0000256" key="1">
    <source>
        <dbReference type="ARBA" id="ARBA00004191"/>
    </source>
</evidence>
<proteinExistence type="predicted"/>
<feature type="non-terminal residue" evidence="4">
    <location>
        <position position="99"/>
    </location>
</feature>
<evidence type="ECO:0000313" key="4">
    <source>
        <dbReference type="EMBL" id="PNX61803.1"/>
    </source>
</evidence>
<accession>A0A2K3K689</accession>
<dbReference type="AlphaFoldDB" id="A0A2K3K689"/>
<dbReference type="Pfam" id="PF12708">
    <property type="entry name" value="Pect-lyase_RHGA_epim"/>
    <property type="match status" value="1"/>
</dbReference>
<dbReference type="PANTHER" id="PTHR31339">
    <property type="entry name" value="PECTIN LYASE-RELATED"/>
    <property type="match status" value="1"/>
</dbReference>
<comment type="subcellular location">
    <subcellularLocation>
        <location evidence="1">Secreted</location>
        <location evidence="1">Cell wall</location>
    </subcellularLocation>
</comment>
<name>A0A2K3K689_TRIPR</name>
<keyword evidence="2" id="KW-0134">Cell wall</keyword>
<keyword evidence="2" id="KW-0964">Secreted</keyword>
<dbReference type="EMBL" id="ASHM01086155">
    <property type="protein sequence ID" value="PNX61803.1"/>
    <property type="molecule type" value="Genomic_DNA"/>
</dbReference>
<organism evidence="4 5">
    <name type="scientific">Trifolium pratense</name>
    <name type="common">Red clover</name>
    <dbReference type="NCBI Taxonomy" id="57577"/>
    <lineage>
        <taxon>Eukaryota</taxon>
        <taxon>Viridiplantae</taxon>
        <taxon>Streptophyta</taxon>
        <taxon>Embryophyta</taxon>
        <taxon>Tracheophyta</taxon>
        <taxon>Spermatophyta</taxon>
        <taxon>Magnoliopsida</taxon>
        <taxon>eudicotyledons</taxon>
        <taxon>Gunneridae</taxon>
        <taxon>Pentapetalae</taxon>
        <taxon>rosids</taxon>
        <taxon>fabids</taxon>
        <taxon>Fabales</taxon>
        <taxon>Fabaceae</taxon>
        <taxon>Papilionoideae</taxon>
        <taxon>50 kb inversion clade</taxon>
        <taxon>NPAAA clade</taxon>
        <taxon>Hologalegina</taxon>
        <taxon>IRL clade</taxon>
        <taxon>Trifolieae</taxon>
        <taxon>Trifolium</taxon>
    </lineage>
</organism>
<protein>
    <submittedName>
        <fullName evidence="4">Putative polygalacturonase-like protein</fullName>
    </submittedName>
</protein>
<sequence length="99" mass="10655">STGVKVAESRVTRGNDQHEYPAINCRKHIAYLTDFGAVGDGKTSNTKAFESAIRNLSQYANDGGALLVVPPGKWLTGSFNLTSHFTLFLQNNAVILGSQ</sequence>
<dbReference type="InterPro" id="IPR011050">
    <property type="entry name" value="Pectin_lyase_fold/virulence"/>
</dbReference>
<evidence type="ECO:0000313" key="5">
    <source>
        <dbReference type="Proteomes" id="UP000236291"/>
    </source>
</evidence>
<dbReference type="PANTHER" id="PTHR31339:SF12">
    <property type="entry name" value="ENDO-POLYGALACTURONASE-LIKE PROTEIN"/>
    <property type="match status" value="1"/>
</dbReference>
<dbReference type="Proteomes" id="UP000236291">
    <property type="component" value="Unassembled WGS sequence"/>
</dbReference>
<evidence type="ECO:0000259" key="3">
    <source>
        <dbReference type="Pfam" id="PF12708"/>
    </source>
</evidence>
<comment type="caution">
    <text evidence="4">The sequence shown here is derived from an EMBL/GenBank/DDBJ whole genome shotgun (WGS) entry which is preliminary data.</text>
</comment>
<dbReference type="STRING" id="57577.A0A2K3K689"/>
<reference evidence="4 5" key="1">
    <citation type="journal article" date="2014" name="Am. J. Bot.">
        <title>Genome assembly and annotation for red clover (Trifolium pratense; Fabaceae).</title>
        <authorList>
            <person name="Istvanek J."/>
            <person name="Jaros M."/>
            <person name="Krenek A."/>
            <person name="Repkova J."/>
        </authorList>
    </citation>
    <scope>NUCLEOTIDE SEQUENCE [LARGE SCALE GENOMIC DNA]</scope>
    <source>
        <strain evidence="5">cv. Tatra</strain>
        <tissue evidence="4">Young leaves</tissue>
    </source>
</reference>
<feature type="non-terminal residue" evidence="4">
    <location>
        <position position="1"/>
    </location>
</feature>
<reference evidence="4 5" key="2">
    <citation type="journal article" date="2017" name="Front. Plant Sci.">
        <title>Gene Classification and Mining of Molecular Markers Useful in Red Clover (Trifolium pratense) Breeding.</title>
        <authorList>
            <person name="Istvanek J."/>
            <person name="Dluhosova J."/>
            <person name="Dluhos P."/>
            <person name="Patkova L."/>
            <person name="Nedelnik J."/>
            <person name="Repkova J."/>
        </authorList>
    </citation>
    <scope>NUCLEOTIDE SEQUENCE [LARGE SCALE GENOMIC DNA]</scope>
    <source>
        <strain evidence="5">cv. Tatra</strain>
        <tissue evidence="4">Young leaves</tissue>
    </source>
</reference>